<dbReference type="CDD" id="cd07988">
    <property type="entry name" value="LPLAT_ABO13168-like"/>
    <property type="match status" value="1"/>
</dbReference>
<feature type="domain" description="Phospholipid/glycerol acyltransferase" evidence="4">
    <location>
        <begin position="156"/>
        <end position="268"/>
    </location>
</feature>
<dbReference type="EMBL" id="DPIY01000010">
    <property type="protein sequence ID" value="HCT58194.1"/>
    <property type="molecule type" value="Genomic_DNA"/>
</dbReference>
<dbReference type="AlphaFoldDB" id="A0A3D4VBH8"/>
<evidence type="ECO:0000259" key="4">
    <source>
        <dbReference type="SMART" id="SM00563"/>
    </source>
</evidence>
<dbReference type="Pfam" id="PF01553">
    <property type="entry name" value="Acyltransferase"/>
    <property type="match status" value="1"/>
</dbReference>
<comment type="caution">
    <text evidence="5">The sequence shown here is derived from an EMBL/GenBank/DDBJ whole genome shotgun (WGS) entry which is preliminary data.</text>
</comment>
<organism evidence="5 6">
    <name type="scientific">Gemmatimonas aurantiaca</name>
    <dbReference type="NCBI Taxonomy" id="173480"/>
    <lineage>
        <taxon>Bacteria</taxon>
        <taxon>Pseudomonadati</taxon>
        <taxon>Gemmatimonadota</taxon>
        <taxon>Gemmatimonadia</taxon>
        <taxon>Gemmatimonadales</taxon>
        <taxon>Gemmatimonadaceae</taxon>
        <taxon>Gemmatimonas</taxon>
    </lineage>
</organism>
<evidence type="ECO:0000256" key="3">
    <source>
        <dbReference type="ARBA" id="ARBA00023315"/>
    </source>
</evidence>
<sequence>MDTAKPRADDSMPGLYSMASASLDASPALAIPNTRALDGKRSTSGPSMADCACTRACGRNESAATTAVTVATTRRDDTPRDGFFEISCGYRLRIRRVMRQMNAMSRPLASAPAADWHLGPNVPQSRHPWLQHLGLWWMRRTGWQFEGQMPDLPKFVVIVAPHTSNWDFFIGLAAKWALGFGTSWWGKASLFIPPLGWFMRAIGGIPIDRHNKANVVEHTIAAFRARSQFVVSLAPEGTRRQVTAWRSGFWHVAQGAGVPICCVAFDWGRRVVRLGPTTEAHETNATEGIARIRALYAGVQGRHPQS</sequence>
<dbReference type="SUPFAM" id="SSF69593">
    <property type="entry name" value="Glycerol-3-phosphate (1)-acyltransferase"/>
    <property type="match status" value="1"/>
</dbReference>
<keyword evidence="2" id="KW-0808">Transferase</keyword>
<reference evidence="5 6" key="1">
    <citation type="journal article" date="2018" name="Nat. Biotechnol.">
        <title>A standardized bacterial taxonomy based on genome phylogeny substantially revises the tree of life.</title>
        <authorList>
            <person name="Parks D.H."/>
            <person name="Chuvochina M."/>
            <person name="Waite D.W."/>
            <person name="Rinke C."/>
            <person name="Skarshewski A."/>
            <person name="Chaumeil P.A."/>
            <person name="Hugenholtz P."/>
        </authorList>
    </citation>
    <scope>NUCLEOTIDE SEQUENCE [LARGE SCALE GENOMIC DNA]</scope>
    <source>
        <strain evidence="5">UBA8844</strain>
    </source>
</reference>
<evidence type="ECO:0000256" key="2">
    <source>
        <dbReference type="ARBA" id="ARBA00022679"/>
    </source>
</evidence>
<dbReference type="PANTHER" id="PTHR10434:SF9">
    <property type="entry name" value="PHOSPHOLIPID_GLYCEROL ACYLTRANSFERASE DOMAIN-CONTAINING PROTEIN"/>
    <property type="match status" value="1"/>
</dbReference>
<dbReference type="GO" id="GO:0006654">
    <property type="term" value="P:phosphatidic acid biosynthetic process"/>
    <property type="evidence" value="ECO:0007669"/>
    <property type="project" value="TreeGrafter"/>
</dbReference>
<gene>
    <name evidence="5" type="ORF">DGD08_13395</name>
</gene>
<name>A0A3D4VBH8_9BACT</name>
<accession>A0A3D4VBH8</accession>
<dbReference type="Proteomes" id="UP000264071">
    <property type="component" value="Unassembled WGS sequence"/>
</dbReference>
<dbReference type="InterPro" id="IPR002123">
    <property type="entry name" value="Plipid/glycerol_acylTrfase"/>
</dbReference>
<evidence type="ECO:0000313" key="5">
    <source>
        <dbReference type="EMBL" id="HCT58194.1"/>
    </source>
</evidence>
<evidence type="ECO:0000313" key="6">
    <source>
        <dbReference type="Proteomes" id="UP000264071"/>
    </source>
</evidence>
<dbReference type="SMART" id="SM00563">
    <property type="entry name" value="PlsC"/>
    <property type="match status" value="1"/>
</dbReference>
<keyword evidence="3" id="KW-0012">Acyltransferase</keyword>
<proteinExistence type="predicted"/>
<evidence type="ECO:0000256" key="1">
    <source>
        <dbReference type="ARBA" id="ARBA00005189"/>
    </source>
</evidence>
<dbReference type="PANTHER" id="PTHR10434">
    <property type="entry name" value="1-ACYL-SN-GLYCEROL-3-PHOSPHATE ACYLTRANSFERASE"/>
    <property type="match status" value="1"/>
</dbReference>
<comment type="pathway">
    <text evidence="1">Lipid metabolism.</text>
</comment>
<dbReference type="GO" id="GO:0003841">
    <property type="term" value="F:1-acylglycerol-3-phosphate O-acyltransferase activity"/>
    <property type="evidence" value="ECO:0007669"/>
    <property type="project" value="TreeGrafter"/>
</dbReference>
<protein>
    <recommendedName>
        <fullName evidence="4">Phospholipid/glycerol acyltransferase domain-containing protein</fullName>
    </recommendedName>
</protein>